<comment type="caution">
    <text evidence="8">The sequence shown here is derived from an EMBL/GenBank/DDBJ whole genome shotgun (WGS) entry which is preliminary data.</text>
</comment>
<feature type="region of interest" description="Disordered" evidence="5">
    <location>
        <begin position="330"/>
        <end position="420"/>
    </location>
</feature>
<sequence>MTTAWEMMVEDNDIELSLGLSIGGCFGKSEKLIPIRHKSVGSAAMDEIKSGETDGDLRSTVVVSGEEKDLQRKREIHALRRQEARKKREEKQQKKRIASGRNGGYMDGNAPMKIGSMDEKMLLEAQEYQSKSGLEQICKKAKLIDEVQQDLNQMWKQSQNPNPSSAFASPAFPIVPMRYPYPNMEYFPFPNGFAFPYGVPYWAAPPPASAAVNDDKNVFQPVSCRTFLPFHAQNSNVNHNRSGSCYSEQNGSKGGRVKQMQSSLCSSSPGSSSSGVSDYQSTSHQGGCSSDTRSHSSRSASEQHQLHTTVVNNASSQLLESTQCIGEPAQKTEKLVSSINSEPNPKKPEEKPISITEPLPIHKPFTTTDNISLPPRSQPPQAPGEAKGKANKPPTPLPHQPPQTQALPHMPCVSTTGNGPNGKTITGFLYRYTKTEVTIMCGCHGSSFTPAEFVKHAGGTDVSHPLKHIIVVPPSF</sequence>
<gene>
    <name evidence="8" type="ORF">NE237_015200</name>
</gene>
<dbReference type="InterPro" id="IPR012463">
    <property type="entry name" value="Ninja_motif"/>
</dbReference>
<keyword evidence="9" id="KW-1185">Reference proteome</keyword>
<feature type="region of interest" description="Disordered" evidence="5">
    <location>
        <begin position="81"/>
        <end position="109"/>
    </location>
</feature>
<evidence type="ECO:0000256" key="3">
    <source>
        <dbReference type="ARBA" id="ARBA00023242"/>
    </source>
</evidence>
<keyword evidence="3 4" id="KW-0539">Nucleus</keyword>
<dbReference type="OrthoDB" id="1936656at2759"/>
<proteinExistence type="inferred from homology"/>
<evidence type="ECO:0000256" key="2">
    <source>
        <dbReference type="ARBA" id="ARBA00006081"/>
    </source>
</evidence>
<evidence type="ECO:0000256" key="5">
    <source>
        <dbReference type="SAM" id="MobiDB-lite"/>
    </source>
</evidence>
<comment type="subcellular location">
    <subcellularLocation>
        <location evidence="1 4">Nucleus</location>
    </subcellularLocation>
</comment>
<evidence type="ECO:0000313" key="9">
    <source>
        <dbReference type="Proteomes" id="UP001141806"/>
    </source>
</evidence>
<evidence type="ECO:0000256" key="4">
    <source>
        <dbReference type="RuleBase" id="RU369029"/>
    </source>
</evidence>
<comment type="function">
    <text evidence="4">Acts as a negative regulator of abscisic acid (ABA) response.</text>
</comment>
<name>A0A9Q0KDQ5_9MAGN</name>
<comment type="similarity">
    <text evidence="2 4">Belongs to the Ninja family.</text>
</comment>
<reference evidence="8" key="1">
    <citation type="journal article" date="2023" name="Plant J.">
        <title>The genome of the king protea, Protea cynaroides.</title>
        <authorList>
            <person name="Chang J."/>
            <person name="Duong T.A."/>
            <person name="Schoeman C."/>
            <person name="Ma X."/>
            <person name="Roodt D."/>
            <person name="Barker N."/>
            <person name="Li Z."/>
            <person name="Van de Peer Y."/>
            <person name="Mizrachi E."/>
        </authorList>
    </citation>
    <scope>NUCLEOTIDE SEQUENCE</scope>
    <source>
        <tissue evidence="8">Young leaves</tissue>
    </source>
</reference>
<dbReference type="EMBL" id="JAMYWD010000006">
    <property type="protein sequence ID" value="KAJ4968499.1"/>
    <property type="molecule type" value="Genomic_DNA"/>
</dbReference>
<evidence type="ECO:0000313" key="8">
    <source>
        <dbReference type="EMBL" id="KAJ4968499.1"/>
    </source>
</evidence>
<dbReference type="GO" id="GO:0005634">
    <property type="term" value="C:nucleus"/>
    <property type="evidence" value="ECO:0007669"/>
    <property type="project" value="UniProtKB-SubCell"/>
</dbReference>
<dbReference type="InterPro" id="IPR032308">
    <property type="entry name" value="TDBD"/>
</dbReference>
<dbReference type="Proteomes" id="UP001141806">
    <property type="component" value="Unassembled WGS sequence"/>
</dbReference>
<dbReference type="AlphaFoldDB" id="A0A9Q0KDQ5"/>
<dbReference type="PANTHER" id="PTHR31413">
    <property type="entry name" value="AFP HOMOLOG 2"/>
    <property type="match status" value="1"/>
</dbReference>
<feature type="domain" description="Ethylene-responsive binding factor-associated repression" evidence="6">
    <location>
        <begin position="10"/>
        <end position="31"/>
    </location>
</feature>
<dbReference type="Pfam" id="PF16135">
    <property type="entry name" value="TDBD"/>
    <property type="match status" value="1"/>
</dbReference>
<feature type="region of interest" description="Disordered" evidence="5">
    <location>
        <begin position="238"/>
        <end position="306"/>
    </location>
</feature>
<feature type="compositionally biased region" description="Low complexity" evidence="5">
    <location>
        <begin position="262"/>
        <end position="283"/>
    </location>
</feature>
<evidence type="ECO:0000259" key="6">
    <source>
        <dbReference type="Pfam" id="PF07897"/>
    </source>
</evidence>
<protein>
    <recommendedName>
        <fullName evidence="4">Ninja-family protein</fullName>
    </recommendedName>
    <alternativeName>
        <fullName evidence="4">ABI-binding protein</fullName>
    </alternativeName>
</protein>
<feature type="compositionally biased region" description="Basic and acidic residues" evidence="5">
    <location>
        <begin position="81"/>
        <end position="92"/>
    </location>
</feature>
<organism evidence="8 9">
    <name type="scientific">Protea cynaroides</name>
    <dbReference type="NCBI Taxonomy" id="273540"/>
    <lineage>
        <taxon>Eukaryota</taxon>
        <taxon>Viridiplantae</taxon>
        <taxon>Streptophyta</taxon>
        <taxon>Embryophyta</taxon>
        <taxon>Tracheophyta</taxon>
        <taxon>Spermatophyta</taxon>
        <taxon>Magnoliopsida</taxon>
        <taxon>Proteales</taxon>
        <taxon>Proteaceae</taxon>
        <taxon>Protea</taxon>
    </lineage>
</organism>
<accession>A0A9Q0KDQ5</accession>
<feature type="domain" description="Tify" evidence="7">
    <location>
        <begin position="436"/>
        <end position="470"/>
    </location>
</feature>
<dbReference type="GO" id="GO:0007165">
    <property type="term" value="P:signal transduction"/>
    <property type="evidence" value="ECO:0007669"/>
    <property type="project" value="InterPro"/>
</dbReference>
<evidence type="ECO:0000259" key="7">
    <source>
        <dbReference type="Pfam" id="PF16135"/>
    </source>
</evidence>
<dbReference type="InterPro" id="IPR031307">
    <property type="entry name" value="Ninja_fam"/>
</dbReference>
<dbReference type="GO" id="GO:0045892">
    <property type="term" value="P:negative regulation of DNA-templated transcription"/>
    <property type="evidence" value="ECO:0007669"/>
    <property type="project" value="TreeGrafter"/>
</dbReference>
<evidence type="ECO:0000256" key="1">
    <source>
        <dbReference type="ARBA" id="ARBA00004123"/>
    </source>
</evidence>
<feature type="compositionally biased region" description="Polar residues" evidence="5">
    <location>
        <begin position="238"/>
        <end position="251"/>
    </location>
</feature>
<dbReference type="Pfam" id="PF07897">
    <property type="entry name" value="EAR"/>
    <property type="match status" value="1"/>
</dbReference>
<dbReference type="PANTHER" id="PTHR31413:SF15">
    <property type="entry name" value="NINJA-FAMILY PROTEIN"/>
    <property type="match status" value="1"/>
</dbReference>